<dbReference type="AlphaFoldDB" id="A0A6A5SDV4"/>
<feature type="region of interest" description="Disordered" evidence="1">
    <location>
        <begin position="19"/>
        <end position="93"/>
    </location>
</feature>
<evidence type="ECO:0000313" key="3">
    <source>
        <dbReference type="Proteomes" id="UP000800038"/>
    </source>
</evidence>
<evidence type="ECO:0000313" key="2">
    <source>
        <dbReference type="EMBL" id="KAF1937814.1"/>
    </source>
</evidence>
<proteinExistence type="predicted"/>
<name>A0A6A5SDV4_9PLEO</name>
<feature type="compositionally biased region" description="Basic and acidic residues" evidence="1">
    <location>
        <begin position="72"/>
        <end position="83"/>
    </location>
</feature>
<reference evidence="2" key="1">
    <citation type="journal article" date="2020" name="Stud. Mycol.">
        <title>101 Dothideomycetes genomes: a test case for predicting lifestyles and emergence of pathogens.</title>
        <authorList>
            <person name="Haridas S."/>
            <person name="Albert R."/>
            <person name="Binder M."/>
            <person name="Bloem J."/>
            <person name="Labutti K."/>
            <person name="Salamov A."/>
            <person name="Andreopoulos B."/>
            <person name="Baker S."/>
            <person name="Barry K."/>
            <person name="Bills G."/>
            <person name="Bluhm B."/>
            <person name="Cannon C."/>
            <person name="Castanera R."/>
            <person name="Culley D."/>
            <person name="Daum C."/>
            <person name="Ezra D."/>
            <person name="Gonzalez J."/>
            <person name="Henrissat B."/>
            <person name="Kuo A."/>
            <person name="Liang C."/>
            <person name="Lipzen A."/>
            <person name="Lutzoni F."/>
            <person name="Magnuson J."/>
            <person name="Mondo S."/>
            <person name="Nolan M."/>
            <person name="Ohm R."/>
            <person name="Pangilinan J."/>
            <person name="Park H.-J."/>
            <person name="Ramirez L."/>
            <person name="Alfaro M."/>
            <person name="Sun H."/>
            <person name="Tritt A."/>
            <person name="Yoshinaga Y."/>
            <person name="Zwiers L.-H."/>
            <person name="Turgeon B."/>
            <person name="Goodwin S."/>
            <person name="Spatafora J."/>
            <person name="Crous P."/>
            <person name="Grigoriev I."/>
        </authorList>
    </citation>
    <scope>NUCLEOTIDE SEQUENCE</scope>
    <source>
        <strain evidence="2">CBS 161.51</strain>
    </source>
</reference>
<keyword evidence="3" id="KW-1185">Reference proteome</keyword>
<evidence type="ECO:0000256" key="1">
    <source>
        <dbReference type="SAM" id="MobiDB-lite"/>
    </source>
</evidence>
<dbReference type="Proteomes" id="UP000800038">
    <property type="component" value="Unassembled WGS sequence"/>
</dbReference>
<sequence length="628" mass="72062">MRKTYTLTAPTVHTFFASPNANRLRRSKASERSPNREEEERECKLDLPTPLLSRTVQWGPRAHRSGTTLVRHKQESGSEEKRNSRPKNSRRTISMLTKSTPITRSQVAGAKLVSAHDTISNAASRTFAVGIHIPTTNVEMERHRNRHLSLNWQTWNGNPWDLQQISHEYQRSSQTLNRFEEGLKQATIRKANSVNTARSKLDNFLYQYYKAWVDLERSLLPFWSALIESCVIYWLIDGFVLHHTRHGLLKLKAWLVSSRTSMFCYPMEVLHLRRAKEKAVILSYDPANFHYQSLLFQTYAADAQSRAQLKVAFRNIRWAMKLQNSRQNGRRTLTNELIHANKELWPIREQNKNLRRLLDHKMNTLWDAHPRVWSAESLTAALRSNAKRTFIEDNRVRLDLQSFYYRVPGIPKSKAQIVRRKAFWVCFHDTLLELEKKASNLVELVHDYRALVLWRSNLFPHMTTQRDIQLGKDCSSLRLGTFSPEGFRGSSPINKTSSMMPKQDNGMLVVGFAAEHSAGPSLSKHGLRRGVEKKIAQAKTHSPRHTQLDRVQGFRKHPRAAMKGFKDISASNTPKGNSKLGAPRPTSTKPPTLVEGQRSSRKPSVEHPSSAVVSNDIMSVLRAAQFHP</sequence>
<feature type="compositionally biased region" description="Basic and acidic residues" evidence="1">
    <location>
        <begin position="28"/>
        <end position="45"/>
    </location>
</feature>
<accession>A0A6A5SDV4</accession>
<feature type="region of interest" description="Disordered" evidence="1">
    <location>
        <begin position="535"/>
        <end position="611"/>
    </location>
</feature>
<gene>
    <name evidence="2" type="ORF">EJ02DRAFT_514943</name>
</gene>
<dbReference type="EMBL" id="ML976124">
    <property type="protein sequence ID" value="KAF1937814.1"/>
    <property type="molecule type" value="Genomic_DNA"/>
</dbReference>
<dbReference type="OrthoDB" id="10678532at2759"/>
<protein>
    <submittedName>
        <fullName evidence="2">Uncharacterized protein</fullName>
    </submittedName>
</protein>
<organism evidence="2 3">
    <name type="scientific">Clathrospora elynae</name>
    <dbReference type="NCBI Taxonomy" id="706981"/>
    <lineage>
        <taxon>Eukaryota</taxon>
        <taxon>Fungi</taxon>
        <taxon>Dikarya</taxon>
        <taxon>Ascomycota</taxon>
        <taxon>Pezizomycotina</taxon>
        <taxon>Dothideomycetes</taxon>
        <taxon>Pleosporomycetidae</taxon>
        <taxon>Pleosporales</taxon>
        <taxon>Diademaceae</taxon>
        <taxon>Clathrospora</taxon>
    </lineage>
</organism>